<gene>
    <name evidence="3" type="ORF">V6N11_016464</name>
</gene>
<dbReference type="PANTHER" id="PTHR33110:SF134">
    <property type="entry name" value="OS09G0565350 PROTEIN"/>
    <property type="match status" value="1"/>
</dbReference>
<dbReference type="CDD" id="cd09917">
    <property type="entry name" value="F-box_SF"/>
    <property type="match status" value="1"/>
</dbReference>
<feature type="domain" description="KIB1-4 beta-propeller" evidence="2">
    <location>
        <begin position="184"/>
        <end position="377"/>
    </location>
</feature>
<proteinExistence type="predicted"/>
<dbReference type="Proteomes" id="UP001396334">
    <property type="component" value="Unassembled WGS sequence"/>
</dbReference>
<sequence>MTSDCPLKHRRPLINETRHHRIHTTRVSSTATVVSIANSTTAASSARLGFVKEMTTSDGRTKRSENFTERPNSKRLQLEKQGLSWSDIHCDIVECIIRYLCLEDRIRIRAVCKAWSVSSRHIPAIAAADKFPWALKEFYWQYGDFRLLDPFSGEYVREKIVGGKECMVSCVEKLFGRSSTFFRATPYASVYGWVLFRSYLDFGPLPQTLLFLYSPFTSEVIKLPELKEHPIPMATFSLNATSPKCVVFLLASDGHKNYVKFCSPGDISWKSFELHSGIKASHALSAIYANGVFYCFFHHGQLVAFNVELEEWTILSDPSGSLFVRGNLVMIDADLCVFNQYDFKLFKFDFLEKHWVYKKDLNKHALFVGCSSFCVPAVGETSDLADTIVSYEKNVYGDPLFTDCHIRCYGSRSSKRKWSQKNGSSLLRKCVETALYALTWIQLPSGPIWRADDLINAV</sequence>
<evidence type="ECO:0000313" key="3">
    <source>
        <dbReference type="EMBL" id="KAK9041361.1"/>
    </source>
</evidence>
<dbReference type="Pfam" id="PF03478">
    <property type="entry name" value="Beta-prop_KIB1-4"/>
    <property type="match status" value="1"/>
</dbReference>
<reference evidence="3 4" key="1">
    <citation type="journal article" date="2024" name="G3 (Bethesda)">
        <title>Genome assembly of Hibiscus sabdariffa L. provides insights into metabolisms of medicinal natural products.</title>
        <authorList>
            <person name="Kim T."/>
        </authorList>
    </citation>
    <scope>NUCLEOTIDE SEQUENCE [LARGE SCALE GENOMIC DNA]</scope>
    <source>
        <strain evidence="3">TK-2024</strain>
        <tissue evidence="3">Old leaves</tissue>
    </source>
</reference>
<feature type="domain" description="F-box" evidence="1">
    <location>
        <begin position="85"/>
        <end position="116"/>
    </location>
</feature>
<accession>A0ABR2TVM1</accession>
<protein>
    <recommendedName>
        <fullName evidence="5">F-box domain-containing protein</fullName>
    </recommendedName>
</protein>
<organism evidence="3 4">
    <name type="scientific">Hibiscus sabdariffa</name>
    <name type="common">roselle</name>
    <dbReference type="NCBI Taxonomy" id="183260"/>
    <lineage>
        <taxon>Eukaryota</taxon>
        <taxon>Viridiplantae</taxon>
        <taxon>Streptophyta</taxon>
        <taxon>Embryophyta</taxon>
        <taxon>Tracheophyta</taxon>
        <taxon>Spermatophyta</taxon>
        <taxon>Magnoliopsida</taxon>
        <taxon>eudicotyledons</taxon>
        <taxon>Gunneridae</taxon>
        <taxon>Pentapetalae</taxon>
        <taxon>rosids</taxon>
        <taxon>malvids</taxon>
        <taxon>Malvales</taxon>
        <taxon>Malvaceae</taxon>
        <taxon>Malvoideae</taxon>
        <taxon>Hibiscus</taxon>
    </lineage>
</organism>
<dbReference type="InterPro" id="IPR001810">
    <property type="entry name" value="F-box_dom"/>
</dbReference>
<dbReference type="InterPro" id="IPR011043">
    <property type="entry name" value="Gal_Oxase/kelch_b-propeller"/>
</dbReference>
<dbReference type="SUPFAM" id="SSF50965">
    <property type="entry name" value="Galactose oxidase, central domain"/>
    <property type="match status" value="1"/>
</dbReference>
<evidence type="ECO:0000313" key="4">
    <source>
        <dbReference type="Proteomes" id="UP001396334"/>
    </source>
</evidence>
<evidence type="ECO:0000259" key="2">
    <source>
        <dbReference type="Pfam" id="PF03478"/>
    </source>
</evidence>
<comment type="caution">
    <text evidence="3">The sequence shown here is derived from an EMBL/GenBank/DDBJ whole genome shotgun (WGS) entry which is preliminary data.</text>
</comment>
<evidence type="ECO:0000259" key="1">
    <source>
        <dbReference type="Pfam" id="PF00646"/>
    </source>
</evidence>
<keyword evidence="4" id="KW-1185">Reference proteome</keyword>
<dbReference type="Pfam" id="PF00646">
    <property type="entry name" value="F-box"/>
    <property type="match status" value="1"/>
</dbReference>
<dbReference type="PANTHER" id="PTHR33110">
    <property type="entry name" value="F-BOX/KELCH-REPEAT PROTEIN-RELATED"/>
    <property type="match status" value="1"/>
</dbReference>
<name>A0ABR2TVM1_9ROSI</name>
<dbReference type="Gene3D" id="1.20.1280.50">
    <property type="match status" value="1"/>
</dbReference>
<dbReference type="InterPro" id="IPR005174">
    <property type="entry name" value="KIB1-4_b-propeller"/>
</dbReference>
<evidence type="ECO:0008006" key="5">
    <source>
        <dbReference type="Google" id="ProtNLM"/>
    </source>
</evidence>
<dbReference type="EMBL" id="JBBPBN010000004">
    <property type="protein sequence ID" value="KAK9041361.1"/>
    <property type="molecule type" value="Genomic_DNA"/>
</dbReference>